<organism evidence="2 3">
    <name type="scientific">Porites evermanni</name>
    <dbReference type="NCBI Taxonomy" id="104178"/>
    <lineage>
        <taxon>Eukaryota</taxon>
        <taxon>Metazoa</taxon>
        <taxon>Cnidaria</taxon>
        <taxon>Anthozoa</taxon>
        <taxon>Hexacorallia</taxon>
        <taxon>Scleractinia</taxon>
        <taxon>Fungiina</taxon>
        <taxon>Poritidae</taxon>
        <taxon>Porites</taxon>
    </lineage>
</organism>
<dbReference type="EMBL" id="CALNXI010000380">
    <property type="protein sequence ID" value="CAH3025939.1"/>
    <property type="molecule type" value="Genomic_DNA"/>
</dbReference>
<feature type="region of interest" description="Disordered" evidence="1">
    <location>
        <begin position="260"/>
        <end position="288"/>
    </location>
</feature>
<dbReference type="Proteomes" id="UP001159427">
    <property type="component" value="Unassembled WGS sequence"/>
</dbReference>
<comment type="caution">
    <text evidence="2">The sequence shown here is derived from an EMBL/GenBank/DDBJ whole genome shotgun (WGS) entry which is preliminary data.</text>
</comment>
<name>A0ABN8M9G4_9CNID</name>
<proteinExistence type="predicted"/>
<reference evidence="2 3" key="1">
    <citation type="submission" date="2022-05" db="EMBL/GenBank/DDBJ databases">
        <authorList>
            <consortium name="Genoscope - CEA"/>
            <person name="William W."/>
        </authorList>
    </citation>
    <scope>NUCLEOTIDE SEQUENCE [LARGE SCALE GENOMIC DNA]</scope>
</reference>
<protein>
    <recommendedName>
        <fullName evidence="4">ATP-dependent DNA helicase</fullName>
    </recommendedName>
</protein>
<keyword evidence="3" id="KW-1185">Reference proteome</keyword>
<feature type="compositionally biased region" description="Basic and acidic residues" evidence="1">
    <location>
        <begin position="279"/>
        <end position="288"/>
    </location>
</feature>
<evidence type="ECO:0008006" key="4">
    <source>
        <dbReference type="Google" id="ProtNLM"/>
    </source>
</evidence>
<evidence type="ECO:0000313" key="2">
    <source>
        <dbReference type="EMBL" id="CAH3025939.1"/>
    </source>
</evidence>
<sequence length="288" mass="32775">MFAWINRLCKQATGLILCGDIAQLLPISDQVLYHNKPKNDLAVEGYCMYQKFQTVVKLQTNEWTKGSKREQENFGQLQRRGRNGDSPLEDWKLHLARNPDKTENLQHFEDCAIKLSFGNEKVAKDNYNKLCDLGHPIIQINPQHTSNKAKNFSAEDMGGLKPVLYLAKKSRVMLTPNLWAEVGLCNDALGTIIIMSNFTPPPSKRVKYRMPSSPASPSSTSTASKLLPLYYYFHVMRVKQSQSSSNLYFDVKVQAFKQKGQNCQGHAPERRWLQTPGHRRQDECPTAS</sequence>
<accession>A0ABN8M9G4</accession>
<gene>
    <name evidence="2" type="ORF">PEVE_00027641</name>
</gene>
<evidence type="ECO:0000313" key="3">
    <source>
        <dbReference type="Proteomes" id="UP001159427"/>
    </source>
</evidence>
<evidence type="ECO:0000256" key="1">
    <source>
        <dbReference type="SAM" id="MobiDB-lite"/>
    </source>
</evidence>